<accession>A0A366D987</accession>
<dbReference type="Proteomes" id="UP000252586">
    <property type="component" value="Unassembled WGS sequence"/>
</dbReference>
<gene>
    <name evidence="1" type="ORF">DFR74_113164</name>
</gene>
<evidence type="ECO:0000313" key="1">
    <source>
        <dbReference type="EMBL" id="RBO86621.1"/>
    </source>
</evidence>
<keyword evidence="2" id="KW-1185">Reference proteome</keyword>
<dbReference type="STRING" id="1210090.GCA_001613185_02845"/>
<protein>
    <submittedName>
        <fullName evidence="1">Uncharacterized protein</fullName>
    </submittedName>
</protein>
<comment type="caution">
    <text evidence="1">The sequence shown here is derived from an EMBL/GenBank/DDBJ whole genome shotgun (WGS) entry which is preliminary data.</text>
</comment>
<evidence type="ECO:0000313" key="2">
    <source>
        <dbReference type="Proteomes" id="UP000252586"/>
    </source>
</evidence>
<dbReference type="EMBL" id="QNRE01000013">
    <property type="protein sequence ID" value="RBO86621.1"/>
    <property type="molecule type" value="Genomic_DNA"/>
</dbReference>
<organism evidence="1 2">
    <name type="scientific">Nocardia puris</name>
    <dbReference type="NCBI Taxonomy" id="208602"/>
    <lineage>
        <taxon>Bacteria</taxon>
        <taxon>Bacillati</taxon>
        <taxon>Actinomycetota</taxon>
        <taxon>Actinomycetes</taxon>
        <taxon>Mycobacteriales</taxon>
        <taxon>Nocardiaceae</taxon>
        <taxon>Nocardia</taxon>
    </lineage>
</organism>
<sequence length="242" mass="25129">MLTGMIKMRSSRVRVVAGIAAGVLLVAGCGGNDEKSASSAPPQTPRDQLLLTADEFPGDAKKVDLPKERLEAAAADLTGAQQNSTITPEECATTQADLSAATKDLLSDSEIIGATDEKAGLMFMEFVSEGAGDLATVRDGNAKCGEVTVTSTVEGRQISTVAKVENLASPGDLDGIDSLVYRSSSTSTVGEGRPLTSVAYMGMAVLRDTTVVVRVGALSDAVDQAVFDQLFLDAVRKVEQAD</sequence>
<dbReference type="AlphaFoldDB" id="A0A366D987"/>
<proteinExistence type="predicted"/>
<name>A0A366D987_9NOCA</name>
<reference evidence="1 2" key="1">
    <citation type="submission" date="2018-06" db="EMBL/GenBank/DDBJ databases">
        <title>Genomic Encyclopedia of Type Strains, Phase IV (KMG-IV): sequencing the most valuable type-strain genomes for metagenomic binning, comparative biology and taxonomic classification.</title>
        <authorList>
            <person name="Goeker M."/>
        </authorList>
    </citation>
    <scope>NUCLEOTIDE SEQUENCE [LARGE SCALE GENOMIC DNA]</scope>
    <source>
        <strain evidence="1 2">DSM 44599</strain>
    </source>
</reference>
<dbReference type="PROSITE" id="PS51257">
    <property type="entry name" value="PROKAR_LIPOPROTEIN"/>
    <property type="match status" value="1"/>
</dbReference>